<dbReference type="Proteomes" id="UP000000305">
    <property type="component" value="Unassembled WGS sequence"/>
</dbReference>
<name>E9GFA8_DAPPU</name>
<dbReference type="KEGG" id="dpx:DAPPUDRAFT_241887"/>
<evidence type="ECO:0000313" key="2">
    <source>
        <dbReference type="Proteomes" id="UP000000305"/>
    </source>
</evidence>
<accession>E9GFA8</accession>
<dbReference type="EMBL" id="GL732542">
    <property type="protein sequence ID" value="EFX81842.1"/>
    <property type="molecule type" value="Genomic_DNA"/>
</dbReference>
<gene>
    <name evidence="1" type="ORF">DAPPUDRAFT_241887</name>
</gene>
<sequence length="64" mass="7383">MQQRQLCKKYMRMILPPSPSRVSAVYCSTTNQVPGLSDGRRNSVTLENNEMRRIELQGVSRKIE</sequence>
<protein>
    <submittedName>
        <fullName evidence="1">Uncharacterized protein</fullName>
    </submittedName>
</protein>
<keyword evidence="2" id="KW-1185">Reference proteome</keyword>
<organism evidence="1 2">
    <name type="scientific">Daphnia pulex</name>
    <name type="common">Water flea</name>
    <dbReference type="NCBI Taxonomy" id="6669"/>
    <lineage>
        <taxon>Eukaryota</taxon>
        <taxon>Metazoa</taxon>
        <taxon>Ecdysozoa</taxon>
        <taxon>Arthropoda</taxon>
        <taxon>Crustacea</taxon>
        <taxon>Branchiopoda</taxon>
        <taxon>Diplostraca</taxon>
        <taxon>Cladocera</taxon>
        <taxon>Anomopoda</taxon>
        <taxon>Daphniidae</taxon>
        <taxon>Daphnia</taxon>
    </lineage>
</organism>
<proteinExistence type="predicted"/>
<dbReference type="InParanoid" id="E9GFA8"/>
<reference evidence="1 2" key="1">
    <citation type="journal article" date="2011" name="Science">
        <title>The ecoresponsive genome of Daphnia pulex.</title>
        <authorList>
            <person name="Colbourne J.K."/>
            <person name="Pfrender M.E."/>
            <person name="Gilbert D."/>
            <person name="Thomas W.K."/>
            <person name="Tucker A."/>
            <person name="Oakley T.H."/>
            <person name="Tokishita S."/>
            <person name="Aerts A."/>
            <person name="Arnold G.J."/>
            <person name="Basu M.K."/>
            <person name="Bauer D.J."/>
            <person name="Caceres C.E."/>
            <person name="Carmel L."/>
            <person name="Casola C."/>
            <person name="Choi J.H."/>
            <person name="Detter J.C."/>
            <person name="Dong Q."/>
            <person name="Dusheyko S."/>
            <person name="Eads B.D."/>
            <person name="Frohlich T."/>
            <person name="Geiler-Samerotte K.A."/>
            <person name="Gerlach D."/>
            <person name="Hatcher P."/>
            <person name="Jogdeo S."/>
            <person name="Krijgsveld J."/>
            <person name="Kriventseva E.V."/>
            <person name="Kultz D."/>
            <person name="Laforsch C."/>
            <person name="Lindquist E."/>
            <person name="Lopez J."/>
            <person name="Manak J.R."/>
            <person name="Muller J."/>
            <person name="Pangilinan J."/>
            <person name="Patwardhan R.P."/>
            <person name="Pitluck S."/>
            <person name="Pritham E.J."/>
            <person name="Rechtsteiner A."/>
            <person name="Rho M."/>
            <person name="Rogozin I.B."/>
            <person name="Sakarya O."/>
            <person name="Salamov A."/>
            <person name="Schaack S."/>
            <person name="Shapiro H."/>
            <person name="Shiga Y."/>
            <person name="Skalitzky C."/>
            <person name="Smith Z."/>
            <person name="Souvorov A."/>
            <person name="Sung W."/>
            <person name="Tang Z."/>
            <person name="Tsuchiya D."/>
            <person name="Tu H."/>
            <person name="Vos H."/>
            <person name="Wang M."/>
            <person name="Wolf Y.I."/>
            <person name="Yamagata H."/>
            <person name="Yamada T."/>
            <person name="Ye Y."/>
            <person name="Shaw J.R."/>
            <person name="Andrews J."/>
            <person name="Crease T.J."/>
            <person name="Tang H."/>
            <person name="Lucas S.M."/>
            <person name="Robertson H.M."/>
            <person name="Bork P."/>
            <person name="Koonin E.V."/>
            <person name="Zdobnov E.M."/>
            <person name="Grigoriev I.V."/>
            <person name="Lynch M."/>
            <person name="Boore J.L."/>
        </authorList>
    </citation>
    <scope>NUCLEOTIDE SEQUENCE [LARGE SCALE GENOMIC DNA]</scope>
</reference>
<evidence type="ECO:0000313" key="1">
    <source>
        <dbReference type="EMBL" id="EFX81842.1"/>
    </source>
</evidence>
<dbReference type="HOGENOM" id="CLU_2869829_0_0_1"/>
<dbReference type="AlphaFoldDB" id="E9GFA8"/>